<comment type="caution">
    <text evidence="2">The sequence shown here is derived from an EMBL/GenBank/DDBJ whole genome shotgun (WGS) entry which is preliminary data.</text>
</comment>
<dbReference type="InterPro" id="IPR036390">
    <property type="entry name" value="WH_DNA-bd_sf"/>
</dbReference>
<name>A0A9D1FQQ8_9FIRM</name>
<evidence type="ECO:0000313" key="2">
    <source>
        <dbReference type="EMBL" id="HIS78047.1"/>
    </source>
</evidence>
<proteinExistence type="predicted"/>
<gene>
    <name evidence="2" type="ORF">IAD03_01630</name>
</gene>
<dbReference type="Proteomes" id="UP000824141">
    <property type="component" value="Unassembled WGS sequence"/>
</dbReference>
<accession>A0A9D1FQQ8</accession>
<reference evidence="2" key="1">
    <citation type="submission" date="2020-10" db="EMBL/GenBank/DDBJ databases">
        <authorList>
            <person name="Gilroy R."/>
        </authorList>
    </citation>
    <scope>NUCLEOTIDE SEQUENCE</scope>
    <source>
        <strain evidence="2">6086</strain>
    </source>
</reference>
<evidence type="ECO:0000259" key="1">
    <source>
        <dbReference type="Pfam" id="PF13280"/>
    </source>
</evidence>
<dbReference type="InterPro" id="IPR011991">
    <property type="entry name" value="ArsR-like_HTH"/>
</dbReference>
<dbReference type="CDD" id="cd00090">
    <property type="entry name" value="HTH_ARSR"/>
    <property type="match status" value="1"/>
</dbReference>
<reference evidence="2" key="2">
    <citation type="journal article" date="2021" name="PeerJ">
        <title>Extensive microbial diversity within the chicken gut microbiome revealed by metagenomics and culture.</title>
        <authorList>
            <person name="Gilroy R."/>
            <person name="Ravi A."/>
            <person name="Getino M."/>
            <person name="Pursley I."/>
            <person name="Horton D.L."/>
            <person name="Alikhan N.F."/>
            <person name="Baker D."/>
            <person name="Gharbi K."/>
            <person name="Hall N."/>
            <person name="Watson M."/>
            <person name="Adriaenssens E.M."/>
            <person name="Foster-Nyarko E."/>
            <person name="Jarju S."/>
            <person name="Secka A."/>
            <person name="Antonio M."/>
            <person name="Oren A."/>
            <person name="Chaudhuri R.R."/>
            <person name="La Ragione R."/>
            <person name="Hildebrand F."/>
            <person name="Pallen M.J."/>
        </authorList>
    </citation>
    <scope>NUCLEOTIDE SEQUENCE</scope>
    <source>
        <strain evidence="2">6086</strain>
    </source>
</reference>
<organism evidence="2 3">
    <name type="scientific">Candidatus Caccousia stercoris</name>
    <dbReference type="NCBI Taxonomy" id="2840723"/>
    <lineage>
        <taxon>Bacteria</taxon>
        <taxon>Bacillati</taxon>
        <taxon>Bacillota</taxon>
        <taxon>Clostridia</taxon>
        <taxon>Eubacteriales</taxon>
        <taxon>Oscillospiraceae</taxon>
        <taxon>Oscillospiraceae incertae sedis</taxon>
        <taxon>Candidatus Caccousia</taxon>
    </lineage>
</organism>
<dbReference type="AlphaFoldDB" id="A0A9D1FQQ8"/>
<sequence length="415" mass="48953">MAYSELIKNFERVRNYMREFYVYGFKSREEYSIKSARSYDNERRRIESWLSDYMSFHQDASGKNVFLSVDSRRIPHNPLHKAFKAKSFTAKDITLHFYIMDLLADGGTLSSKEIVDHINDNYLSKFSGSFSLDESTVRKKLKEYESLGLLRSERSGREVLYQRTDEEAFHLISWADALAFFSEENPVGVIGSFLIDKLDRPSDAFRFKHHYILHTLDSDVLCDLLVAIDERRTTELVIRSLRSAREYQRTICPLKIYISTQSGRQYLLGYHYRGRRMVFFRLDAIKKVSAGNVEKHYDKYLRYQEKFDRHLWGVSTGPDHNLDHIEMTIHLGHGEEFVLQRLEREKRHGTVELLDAQTCRFTADVYDASEMLPWLRTFLGRIVDLKCSNPLVENMFYEDLRRMDAMYRGDDHAVQ</sequence>
<dbReference type="SUPFAM" id="SSF46785">
    <property type="entry name" value="Winged helix' DNA-binding domain"/>
    <property type="match status" value="1"/>
</dbReference>
<dbReference type="InterPro" id="IPR036388">
    <property type="entry name" value="WH-like_DNA-bd_sf"/>
</dbReference>
<dbReference type="InterPro" id="IPR026881">
    <property type="entry name" value="WYL_dom"/>
</dbReference>
<dbReference type="Pfam" id="PF13280">
    <property type="entry name" value="WYL"/>
    <property type="match status" value="1"/>
</dbReference>
<protein>
    <submittedName>
        <fullName evidence="2">WYL domain-containing protein</fullName>
    </submittedName>
</protein>
<dbReference type="EMBL" id="DVJM01000022">
    <property type="protein sequence ID" value="HIS78047.1"/>
    <property type="molecule type" value="Genomic_DNA"/>
</dbReference>
<dbReference type="PROSITE" id="PS52050">
    <property type="entry name" value="WYL"/>
    <property type="match status" value="1"/>
</dbReference>
<evidence type="ECO:0000313" key="3">
    <source>
        <dbReference type="Proteomes" id="UP000824141"/>
    </source>
</evidence>
<dbReference type="Gene3D" id="1.10.10.10">
    <property type="entry name" value="Winged helix-like DNA-binding domain superfamily/Winged helix DNA-binding domain"/>
    <property type="match status" value="1"/>
</dbReference>
<feature type="domain" description="WYL" evidence="1">
    <location>
        <begin position="220"/>
        <end position="288"/>
    </location>
</feature>